<gene>
    <name evidence="2" type="ORF">HXN26_04965</name>
</gene>
<proteinExistence type="predicted"/>
<dbReference type="RefSeq" id="WP_273159256.1">
    <property type="nucleotide sequence ID" value="NZ_JABZSJ010000020.1"/>
</dbReference>
<accession>A0A930HM41</accession>
<comment type="caution">
    <text evidence="2">The sequence shown here is derived from an EMBL/GenBank/DDBJ whole genome shotgun (WGS) entry which is preliminary data.</text>
</comment>
<evidence type="ECO:0000256" key="1">
    <source>
        <dbReference type="SAM" id="Coils"/>
    </source>
</evidence>
<dbReference type="EMBL" id="JABZSJ010000020">
    <property type="protein sequence ID" value="MBF1384193.1"/>
    <property type="molecule type" value="Genomic_DNA"/>
</dbReference>
<dbReference type="Proteomes" id="UP000771736">
    <property type="component" value="Unassembled WGS sequence"/>
</dbReference>
<protein>
    <submittedName>
        <fullName evidence="2">PD-(D/E)XK nuclease family protein</fullName>
    </submittedName>
</protein>
<name>A0A930HM41_9BACT</name>
<evidence type="ECO:0000313" key="2">
    <source>
        <dbReference type="EMBL" id="MBF1384193.1"/>
    </source>
</evidence>
<reference evidence="2" key="1">
    <citation type="submission" date="2020-04" db="EMBL/GenBank/DDBJ databases">
        <title>Deep metagenomics examines the oral microbiome during advanced dental caries in children, revealing novel taxa and co-occurrences with host molecules.</title>
        <authorList>
            <person name="Baker J.L."/>
            <person name="Morton J.T."/>
            <person name="Dinis M."/>
            <person name="Alvarez R."/>
            <person name="Tran N.C."/>
            <person name="Knight R."/>
            <person name="Edlund A."/>
        </authorList>
    </citation>
    <scope>NUCLEOTIDE SEQUENCE</scope>
    <source>
        <strain evidence="2">JCVI_44_bin.5</strain>
    </source>
</reference>
<feature type="coiled-coil region" evidence="1">
    <location>
        <begin position="254"/>
        <end position="281"/>
    </location>
</feature>
<keyword evidence="1" id="KW-0175">Coiled coil</keyword>
<organism evidence="2 3">
    <name type="scientific">Prevotella aurantiaca</name>
    <dbReference type="NCBI Taxonomy" id="596085"/>
    <lineage>
        <taxon>Bacteria</taxon>
        <taxon>Pseudomonadati</taxon>
        <taxon>Bacteroidota</taxon>
        <taxon>Bacteroidia</taxon>
        <taxon>Bacteroidales</taxon>
        <taxon>Prevotellaceae</taxon>
        <taxon>Prevotella</taxon>
    </lineage>
</organism>
<sequence>MKETLRISNLLFQYRLNYCKNGIRLSERVHQLIKTYLDMTPFHLNVIEAACRGRFKETGHSLVLANLLKHPVIQSSFIKNFLNIQHEYMHVTTEKNRIDVALKGKDIFVIIENKVNDAEEMENQIYRYVNDIGIKKYGFTLPQIYVIYLNPINRKPPSPYSLCDKNKENNVCEALEKEHFKVLSYKYDITDWLRKLSIENEPHIVSALDQYIDFLENKFYTSPIYQNMNKEIKDFILKELHIEGLTLQEQIIALKNEQEKVTALLDSIENLRIELRKEESNRLMREWQSEIEKEISLSQDEHSFGIQLKNQVWLGVWDGYDAKNNLPYWGFQLENYKKIEMPDLLESIKKLIEKSNIEHYHTDEKDFIAWCPTNEGVSRFLSLYEAAKELGMV</sequence>
<evidence type="ECO:0000313" key="3">
    <source>
        <dbReference type="Proteomes" id="UP000771736"/>
    </source>
</evidence>
<dbReference type="AlphaFoldDB" id="A0A930HM41"/>